<dbReference type="AlphaFoldDB" id="A0A4R4E7I0"/>
<name>A0A4R4E7I0_9BACL</name>
<dbReference type="NCBIfam" id="TIGR02887">
    <property type="entry name" value="spore_ger_x_C"/>
    <property type="match status" value="1"/>
</dbReference>
<dbReference type="OrthoDB" id="9816067at2"/>
<sequence>MLKRSLLCLMVTLLIFVSGCWNSRELNALAIAVGMGIDKVGDQYKVSVQIVVPNEVAGKKGGISTPVVLKQATGRTIFEALRKITTVSSRKIYVSHLRILVFGESLAREGIGKVLDFLSRDPEMRQDFFIVVARQTSAENTLSVLSHLDKIPAYKLYSTLKVSERVWAPTTTVTLDKLISELVSEGTQPVLTGLRIVGQQDTNGAKKNVENINPPVKLIYSGMAVFKGDKLIGWLSEDESATYTMVINKLKSTTGTVTCPQGDGILTVEVIRAKTKVKGSIIDGQPRIHIDLRHEVNVGEDQCGLDLTKTEMITKLEEMINKKLEKYIEDNIKRVQDKYQVDIFGFGEVIHRSNPKEWKKLKKNWDQTFKSIPVTAKVTHKFQYTGNVNNSFLEQMNKSKGGGDDS</sequence>
<evidence type="ECO:0000256" key="7">
    <source>
        <dbReference type="ARBA" id="ARBA00023288"/>
    </source>
</evidence>
<reference evidence="10 11" key="1">
    <citation type="submission" date="2019-03" db="EMBL/GenBank/DDBJ databases">
        <authorList>
            <person name="Kim M.K.M."/>
        </authorList>
    </citation>
    <scope>NUCLEOTIDE SEQUENCE [LARGE SCALE GENOMIC DNA]</scope>
    <source>
        <strain evidence="10 11">18JY21-1</strain>
    </source>
</reference>
<dbReference type="Gene3D" id="6.20.190.10">
    <property type="entry name" value="Nutrient germinant receptor protein C, domain 1"/>
    <property type="match status" value="1"/>
</dbReference>
<dbReference type="EMBL" id="SKFG01000028">
    <property type="protein sequence ID" value="TCZ74011.1"/>
    <property type="molecule type" value="Genomic_DNA"/>
</dbReference>
<dbReference type="Proteomes" id="UP000295418">
    <property type="component" value="Unassembled WGS sequence"/>
</dbReference>
<accession>A0A4R4E7I0</accession>
<evidence type="ECO:0000259" key="8">
    <source>
        <dbReference type="Pfam" id="PF05504"/>
    </source>
</evidence>
<comment type="subcellular location">
    <subcellularLocation>
        <location evidence="1">Membrane</location>
        <topology evidence="1">Lipid-anchor</topology>
    </subcellularLocation>
</comment>
<evidence type="ECO:0000256" key="6">
    <source>
        <dbReference type="ARBA" id="ARBA00023139"/>
    </source>
</evidence>
<dbReference type="Pfam" id="PF05504">
    <property type="entry name" value="Spore_GerAC"/>
    <property type="match status" value="1"/>
</dbReference>
<evidence type="ECO:0000256" key="3">
    <source>
        <dbReference type="ARBA" id="ARBA00022544"/>
    </source>
</evidence>
<evidence type="ECO:0000259" key="9">
    <source>
        <dbReference type="Pfam" id="PF25198"/>
    </source>
</evidence>
<dbReference type="RefSeq" id="WP_132419890.1">
    <property type="nucleotide sequence ID" value="NZ_SKFG01000028.1"/>
</dbReference>
<evidence type="ECO:0000256" key="2">
    <source>
        <dbReference type="ARBA" id="ARBA00007886"/>
    </source>
</evidence>
<evidence type="ECO:0000256" key="1">
    <source>
        <dbReference type="ARBA" id="ARBA00004635"/>
    </source>
</evidence>
<evidence type="ECO:0000313" key="11">
    <source>
        <dbReference type="Proteomes" id="UP000295418"/>
    </source>
</evidence>
<dbReference type="PANTHER" id="PTHR35789:SF1">
    <property type="entry name" value="SPORE GERMINATION PROTEIN B3"/>
    <property type="match status" value="1"/>
</dbReference>
<dbReference type="InterPro" id="IPR008844">
    <property type="entry name" value="Spore_GerAC-like"/>
</dbReference>
<keyword evidence="5" id="KW-0472">Membrane</keyword>
<dbReference type="Gene3D" id="3.30.300.210">
    <property type="entry name" value="Nutrient germinant receptor protein C, domain 3"/>
    <property type="match status" value="1"/>
</dbReference>
<dbReference type="PROSITE" id="PS51257">
    <property type="entry name" value="PROKAR_LIPOPROTEIN"/>
    <property type="match status" value="1"/>
</dbReference>
<comment type="similarity">
    <text evidence="2">Belongs to the GerABKC lipoprotein family.</text>
</comment>
<gene>
    <name evidence="10" type="ORF">E0485_20250</name>
</gene>
<comment type="caution">
    <text evidence="10">The sequence shown here is derived from an EMBL/GenBank/DDBJ whole genome shotgun (WGS) entry which is preliminary data.</text>
</comment>
<dbReference type="PANTHER" id="PTHR35789">
    <property type="entry name" value="SPORE GERMINATION PROTEIN B3"/>
    <property type="match status" value="1"/>
</dbReference>
<keyword evidence="7" id="KW-0449">Lipoprotein</keyword>
<keyword evidence="4" id="KW-0732">Signal</keyword>
<keyword evidence="6" id="KW-0564">Palmitate</keyword>
<dbReference type="GO" id="GO:0009847">
    <property type="term" value="P:spore germination"/>
    <property type="evidence" value="ECO:0007669"/>
    <property type="project" value="InterPro"/>
</dbReference>
<keyword evidence="11" id="KW-1185">Reference proteome</keyword>
<organism evidence="10 11">
    <name type="scientific">Paenibacillus albiflavus</name>
    <dbReference type="NCBI Taxonomy" id="2545760"/>
    <lineage>
        <taxon>Bacteria</taxon>
        <taxon>Bacillati</taxon>
        <taxon>Bacillota</taxon>
        <taxon>Bacilli</taxon>
        <taxon>Bacillales</taxon>
        <taxon>Paenibacillaceae</taxon>
        <taxon>Paenibacillus</taxon>
    </lineage>
</organism>
<evidence type="ECO:0000256" key="5">
    <source>
        <dbReference type="ARBA" id="ARBA00023136"/>
    </source>
</evidence>
<dbReference type="InterPro" id="IPR038501">
    <property type="entry name" value="Spore_GerAC_C_sf"/>
</dbReference>
<dbReference type="GO" id="GO:0016020">
    <property type="term" value="C:membrane"/>
    <property type="evidence" value="ECO:0007669"/>
    <property type="project" value="UniProtKB-SubCell"/>
</dbReference>
<evidence type="ECO:0000313" key="10">
    <source>
        <dbReference type="EMBL" id="TCZ74011.1"/>
    </source>
</evidence>
<proteinExistence type="inferred from homology"/>
<dbReference type="Pfam" id="PF25198">
    <property type="entry name" value="Spore_GerAC_N"/>
    <property type="match status" value="1"/>
</dbReference>
<feature type="domain" description="Spore germination protein N-terminal" evidence="9">
    <location>
        <begin position="22"/>
        <end position="195"/>
    </location>
</feature>
<feature type="domain" description="Spore germination GerAC-like C-terminal" evidence="8">
    <location>
        <begin position="221"/>
        <end position="386"/>
    </location>
</feature>
<dbReference type="InterPro" id="IPR046953">
    <property type="entry name" value="Spore_GerAC-like_C"/>
</dbReference>
<evidence type="ECO:0000256" key="4">
    <source>
        <dbReference type="ARBA" id="ARBA00022729"/>
    </source>
</evidence>
<protein>
    <submittedName>
        <fullName evidence="10">Ger(X)C family spore germination protein</fullName>
    </submittedName>
</protein>
<dbReference type="InterPro" id="IPR057336">
    <property type="entry name" value="GerAC_N"/>
</dbReference>
<keyword evidence="3" id="KW-0309">Germination</keyword>